<dbReference type="InterPro" id="IPR002156">
    <property type="entry name" value="RNaseH_domain"/>
</dbReference>
<evidence type="ECO:0000313" key="3">
    <source>
        <dbReference type="Proteomes" id="UP001459277"/>
    </source>
</evidence>
<dbReference type="Proteomes" id="UP001459277">
    <property type="component" value="Unassembled WGS sequence"/>
</dbReference>
<dbReference type="PANTHER" id="PTHR47074:SF11">
    <property type="entry name" value="REVERSE TRANSCRIPTASE-LIKE PROTEIN"/>
    <property type="match status" value="1"/>
</dbReference>
<accession>A0AAW2CLQ7</accession>
<dbReference type="Pfam" id="PF13456">
    <property type="entry name" value="RVT_3"/>
    <property type="match status" value="1"/>
</dbReference>
<keyword evidence="3" id="KW-1185">Reference proteome</keyword>
<proteinExistence type="predicted"/>
<dbReference type="Gene3D" id="3.30.420.10">
    <property type="entry name" value="Ribonuclease H-like superfamily/Ribonuclease H"/>
    <property type="match status" value="1"/>
</dbReference>
<feature type="domain" description="RNase H type-1" evidence="1">
    <location>
        <begin position="10"/>
        <end position="89"/>
    </location>
</feature>
<evidence type="ECO:0000313" key="2">
    <source>
        <dbReference type="EMBL" id="KAK9999166.1"/>
    </source>
</evidence>
<dbReference type="AlphaFoldDB" id="A0AAW2CLQ7"/>
<name>A0AAW2CLQ7_9ROSI</name>
<dbReference type="EMBL" id="JAZDWU010000006">
    <property type="protein sequence ID" value="KAK9999166.1"/>
    <property type="molecule type" value="Genomic_DNA"/>
</dbReference>
<protein>
    <recommendedName>
        <fullName evidence="1">RNase H type-1 domain-containing protein</fullName>
    </recommendedName>
</protein>
<dbReference type="GO" id="GO:0004523">
    <property type="term" value="F:RNA-DNA hybrid ribonuclease activity"/>
    <property type="evidence" value="ECO:0007669"/>
    <property type="project" value="InterPro"/>
</dbReference>
<gene>
    <name evidence="2" type="ORF">SO802_018769</name>
</gene>
<dbReference type="GO" id="GO:0003676">
    <property type="term" value="F:nucleic acid binding"/>
    <property type="evidence" value="ECO:0007669"/>
    <property type="project" value="InterPro"/>
</dbReference>
<reference evidence="2 3" key="1">
    <citation type="submission" date="2024-01" db="EMBL/GenBank/DDBJ databases">
        <title>A telomere-to-telomere, gap-free genome of sweet tea (Lithocarpus litseifolius).</title>
        <authorList>
            <person name="Zhou J."/>
        </authorList>
    </citation>
    <scope>NUCLEOTIDE SEQUENCE [LARGE SCALE GENOMIC DNA]</scope>
    <source>
        <strain evidence="2">Zhou-2022a</strain>
        <tissue evidence="2">Leaf</tissue>
    </source>
</reference>
<sequence length="116" mass="13032">MPIPLPLSMAKVEALACRRAVQFATEIGLRDVVFDGNSIVVIQAIIEGLGFTYGNIIEDILYQALVFHFSDFCHFKHNCNIVADVLAKKTKDYIGLQIWLEDLLEDIAPLVLFDVH</sequence>
<comment type="caution">
    <text evidence="2">The sequence shown here is derived from an EMBL/GenBank/DDBJ whole genome shotgun (WGS) entry which is preliminary data.</text>
</comment>
<evidence type="ECO:0000259" key="1">
    <source>
        <dbReference type="Pfam" id="PF13456"/>
    </source>
</evidence>
<dbReference type="SUPFAM" id="SSF53098">
    <property type="entry name" value="Ribonuclease H-like"/>
    <property type="match status" value="1"/>
</dbReference>
<dbReference type="PANTHER" id="PTHR47074">
    <property type="entry name" value="BNAC02G40300D PROTEIN"/>
    <property type="match status" value="1"/>
</dbReference>
<organism evidence="2 3">
    <name type="scientific">Lithocarpus litseifolius</name>
    <dbReference type="NCBI Taxonomy" id="425828"/>
    <lineage>
        <taxon>Eukaryota</taxon>
        <taxon>Viridiplantae</taxon>
        <taxon>Streptophyta</taxon>
        <taxon>Embryophyta</taxon>
        <taxon>Tracheophyta</taxon>
        <taxon>Spermatophyta</taxon>
        <taxon>Magnoliopsida</taxon>
        <taxon>eudicotyledons</taxon>
        <taxon>Gunneridae</taxon>
        <taxon>Pentapetalae</taxon>
        <taxon>rosids</taxon>
        <taxon>fabids</taxon>
        <taxon>Fagales</taxon>
        <taxon>Fagaceae</taxon>
        <taxon>Lithocarpus</taxon>
    </lineage>
</organism>
<dbReference type="InterPro" id="IPR036397">
    <property type="entry name" value="RNaseH_sf"/>
</dbReference>
<dbReference type="InterPro" id="IPR052929">
    <property type="entry name" value="RNase_H-like_EbsB-rel"/>
</dbReference>
<dbReference type="InterPro" id="IPR012337">
    <property type="entry name" value="RNaseH-like_sf"/>
</dbReference>